<dbReference type="InterPro" id="IPR010994">
    <property type="entry name" value="RuvA_2-like"/>
</dbReference>
<feature type="signal peptide" evidence="1">
    <location>
        <begin position="1"/>
        <end position="23"/>
    </location>
</feature>
<organism evidence="2 3">
    <name type="scientific">Pseudomonas fontis</name>
    <dbReference type="NCBI Taxonomy" id="2942633"/>
    <lineage>
        <taxon>Bacteria</taxon>
        <taxon>Pseudomonadati</taxon>
        <taxon>Pseudomonadota</taxon>
        <taxon>Gammaproteobacteria</taxon>
        <taxon>Pseudomonadales</taxon>
        <taxon>Pseudomonadaceae</taxon>
        <taxon>Pseudomonas</taxon>
    </lineage>
</organism>
<dbReference type="PANTHER" id="PTHR21180:SF32">
    <property type="entry name" value="ENDONUCLEASE_EXONUCLEASE_PHOSPHATASE FAMILY DOMAIN-CONTAINING PROTEIN 1"/>
    <property type="match status" value="1"/>
</dbReference>
<dbReference type="SUPFAM" id="SSF47781">
    <property type="entry name" value="RuvA domain 2-like"/>
    <property type="match status" value="1"/>
</dbReference>
<feature type="chain" id="PRO_5045368620" evidence="1">
    <location>
        <begin position="24"/>
        <end position="110"/>
    </location>
</feature>
<accession>A0ABT5NVG1</accession>
<evidence type="ECO:0000256" key="1">
    <source>
        <dbReference type="SAM" id="SignalP"/>
    </source>
</evidence>
<keyword evidence="1" id="KW-0732">Signal</keyword>
<comment type="caution">
    <text evidence="2">The sequence shown here is derived from an EMBL/GenBank/DDBJ whole genome shotgun (WGS) entry which is preliminary data.</text>
</comment>
<dbReference type="NCBIfam" id="TIGR00426">
    <property type="entry name" value="competence protein ComEA helix-hairpin-helix repeat region"/>
    <property type="match status" value="1"/>
</dbReference>
<name>A0ABT5NVG1_9PSED</name>
<dbReference type="PANTHER" id="PTHR21180">
    <property type="entry name" value="ENDONUCLEASE/EXONUCLEASE/PHOSPHATASE FAMILY DOMAIN-CONTAINING PROTEIN 1"/>
    <property type="match status" value="1"/>
</dbReference>
<dbReference type="GO" id="GO:0003677">
    <property type="term" value="F:DNA binding"/>
    <property type="evidence" value="ECO:0007669"/>
    <property type="project" value="UniProtKB-KW"/>
</dbReference>
<dbReference type="Gene3D" id="1.10.150.280">
    <property type="entry name" value="AF1531-like domain"/>
    <property type="match status" value="1"/>
</dbReference>
<evidence type="ECO:0000313" key="3">
    <source>
        <dbReference type="Proteomes" id="UP001148203"/>
    </source>
</evidence>
<reference evidence="2 3" key="1">
    <citation type="submission" date="2022-05" db="EMBL/GenBank/DDBJ databases">
        <title>Novel Pseudomonas spp. Isolated from a Rainbow Trout Aquaculture Facility.</title>
        <authorList>
            <person name="Testerman T."/>
            <person name="Graf J."/>
        </authorList>
    </citation>
    <scope>NUCLEOTIDE SEQUENCE [LARGE SCALE GENOMIC DNA]</scope>
    <source>
        <strain evidence="2 3">ID681</strain>
    </source>
</reference>
<proteinExistence type="predicted"/>
<dbReference type="InterPro" id="IPR004509">
    <property type="entry name" value="Competence_ComEA_HhH"/>
</dbReference>
<gene>
    <name evidence="2" type="ORF">M5G11_16710</name>
</gene>
<dbReference type="Proteomes" id="UP001148203">
    <property type="component" value="Unassembled WGS sequence"/>
</dbReference>
<keyword evidence="3" id="KW-1185">Reference proteome</keyword>
<sequence>MRHTYLASLLMALVTTFSLSAGAVPASPPVTVLAPVSVTAAQAIDKLDLNTADATTLQRELNGVGKSKSEAIVAYREANGNFATVDELLEVKGIGKSILERNRDKVTVNN</sequence>
<keyword evidence="2" id="KW-0238">DNA-binding</keyword>
<dbReference type="EMBL" id="JAMDGY010000052">
    <property type="protein sequence ID" value="MDD0992176.1"/>
    <property type="molecule type" value="Genomic_DNA"/>
</dbReference>
<dbReference type="RefSeq" id="WP_273911985.1">
    <property type="nucleotide sequence ID" value="NZ_JAMDGX010000048.1"/>
</dbReference>
<evidence type="ECO:0000313" key="2">
    <source>
        <dbReference type="EMBL" id="MDD0992176.1"/>
    </source>
</evidence>
<protein>
    <submittedName>
        <fullName evidence="2">ComEA family DNA-binding protein</fullName>
    </submittedName>
</protein>
<dbReference type="InterPro" id="IPR051675">
    <property type="entry name" value="Endo/Exo/Phosphatase_dom_1"/>
</dbReference>
<dbReference type="Pfam" id="PF12836">
    <property type="entry name" value="HHH_3"/>
    <property type="match status" value="1"/>
</dbReference>